<dbReference type="EMBL" id="CP046455">
    <property type="protein sequence ID" value="QGU07968.1"/>
    <property type="molecule type" value="Genomic_DNA"/>
</dbReference>
<keyword evidence="1" id="KW-1133">Transmembrane helix</keyword>
<proteinExistence type="predicted"/>
<accession>A0A6B8WNM4</accession>
<keyword evidence="3" id="KW-1185">Reference proteome</keyword>
<protein>
    <submittedName>
        <fullName evidence="2">Uncharacterized protein</fullName>
    </submittedName>
</protein>
<dbReference type="InterPro" id="IPR036259">
    <property type="entry name" value="MFS_trans_sf"/>
</dbReference>
<organism evidence="2 3">
    <name type="scientific">Corynebacterium occultum</name>
    <dbReference type="NCBI Taxonomy" id="2675219"/>
    <lineage>
        <taxon>Bacteria</taxon>
        <taxon>Bacillati</taxon>
        <taxon>Actinomycetota</taxon>
        <taxon>Actinomycetes</taxon>
        <taxon>Mycobacteriales</taxon>
        <taxon>Corynebacteriaceae</taxon>
        <taxon>Corynebacterium</taxon>
    </lineage>
</organism>
<evidence type="ECO:0000313" key="2">
    <source>
        <dbReference type="EMBL" id="QGU07968.1"/>
    </source>
</evidence>
<reference evidence="2 3" key="1">
    <citation type="submission" date="2019-11" db="EMBL/GenBank/DDBJ databases">
        <title>Complete genome sequence of Corynebacterium kalinowskii 1959, a novel Corynebacterium species isolated from soil of a small paddock in Vilsendorf, Germany.</title>
        <authorList>
            <person name="Schaffert L."/>
            <person name="Ruwe M."/>
            <person name="Milse J."/>
            <person name="Hanuschka K."/>
            <person name="Ortseifen V."/>
            <person name="Droste J."/>
            <person name="Brandt D."/>
            <person name="Schlueter L."/>
            <person name="Kutter Y."/>
            <person name="Vinke S."/>
            <person name="Viehoefer P."/>
            <person name="Jacob L."/>
            <person name="Luebke N.-C."/>
            <person name="Schulte-Berndt E."/>
            <person name="Hain C."/>
            <person name="Linder M."/>
            <person name="Schmidt P."/>
            <person name="Wollenschlaeger L."/>
            <person name="Luttermann T."/>
            <person name="Thieme E."/>
            <person name="Hassa J."/>
            <person name="Haak M."/>
            <person name="Wittchen M."/>
            <person name="Mentz A."/>
            <person name="Persicke M."/>
            <person name="Busche T."/>
            <person name="Ruckert C."/>
        </authorList>
    </citation>
    <scope>NUCLEOTIDE SEQUENCE [LARGE SCALE GENOMIC DNA]</scope>
    <source>
        <strain evidence="2 3">2039</strain>
    </source>
</reference>
<keyword evidence="1" id="KW-0812">Transmembrane</keyword>
<dbReference type="SUPFAM" id="SSF103473">
    <property type="entry name" value="MFS general substrate transporter"/>
    <property type="match status" value="1"/>
</dbReference>
<gene>
    <name evidence="2" type="ORF">COCCU_10245</name>
</gene>
<name>A0A6B8WNM4_9CORY</name>
<dbReference type="KEGG" id="cok:COCCU_10245"/>
<dbReference type="AlphaFoldDB" id="A0A6B8WNM4"/>
<keyword evidence="1" id="KW-0472">Membrane</keyword>
<feature type="transmembrane region" description="Helical" evidence="1">
    <location>
        <begin position="52"/>
        <end position="71"/>
    </location>
</feature>
<evidence type="ECO:0000256" key="1">
    <source>
        <dbReference type="SAM" id="Phobius"/>
    </source>
</evidence>
<sequence>MSSLKVMSDAATFTVTRTRRSLLASTMFLGSTLGLFLVLLVGLLFLETGAFGVSPSVALLTTGLLSILLLWRMLHWISPRRQPYFSLVGHYLRDYRGREIDLRDIQGIQTWVESNGDTGSSLVKFTLIPQGSDARVDPKAKLAAAFSRQHQIPRELESGTYSYPSYLQPPMHVFTAEIQRRVPHLFLEHVGEL</sequence>
<dbReference type="Proteomes" id="UP000424462">
    <property type="component" value="Chromosome"/>
</dbReference>
<evidence type="ECO:0000313" key="3">
    <source>
        <dbReference type="Proteomes" id="UP000424462"/>
    </source>
</evidence>
<feature type="transmembrane region" description="Helical" evidence="1">
    <location>
        <begin position="21"/>
        <end position="46"/>
    </location>
</feature>